<keyword evidence="7" id="KW-1185">Reference proteome</keyword>
<evidence type="ECO:0000313" key="7">
    <source>
        <dbReference type="Proteomes" id="UP001148614"/>
    </source>
</evidence>
<dbReference type="Gene3D" id="1.10.10.10">
    <property type="entry name" value="Winged helix-like DNA-binding domain superfamily/Winged helix DNA-binding domain"/>
    <property type="match status" value="1"/>
</dbReference>
<dbReference type="PROSITE" id="PS51683">
    <property type="entry name" value="SAM_OMT_II"/>
    <property type="match status" value="1"/>
</dbReference>
<gene>
    <name evidence="6" type="ORF">NPX13_g3941</name>
</gene>
<dbReference type="Proteomes" id="UP001148614">
    <property type="component" value="Unassembled WGS sequence"/>
</dbReference>
<reference evidence="6" key="1">
    <citation type="submission" date="2022-07" db="EMBL/GenBank/DDBJ databases">
        <title>Genome Sequence of Xylaria arbuscula.</title>
        <authorList>
            <person name="Buettner E."/>
        </authorList>
    </citation>
    <scope>NUCLEOTIDE SEQUENCE</scope>
    <source>
        <strain evidence="6">VT107</strain>
    </source>
</reference>
<dbReference type="AlphaFoldDB" id="A0A9W8TP34"/>
<keyword evidence="3" id="KW-0949">S-adenosyl-L-methionine</keyword>
<dbReference type="GO" id="GO:0032259">
    <property type="term" value="P:methylation"/>
    <property type="evidence" value="ECO:0007669"/>
    <property type="project" value="UniProtKB-KW"/>
</dbReference>
<dbReference type="InterPro" id="IPR036388">
    <property type="entry name" value="WH-like_DNA-bd_sf"/>
</dbReference>
<dbReference type="InterPro" id="IPR001077">
    <property type="entry name" value="COMT_C"/>
</dbReference>
<name>A0A9W8TP34_9PEZI</name>
<dbReference type="InterPro" id="IPR036390">
    <property type="entry name" value="WH_DNA-bd_sf"/>
</dbReference>
<feature type="active site" description="Proton acceptor" evidence="4">
    <location>
        <position position="289"/>
    </location>
</feature>
<sequence length="381" mass="42793">MEDALAHLKQLAIATDGVERQRLMSSLHKLAYSLETPDDTLHRYGAMNLQTASIKIGFDLRIFKFLTENESARTLNEISAMASADAVLIGRILRYLVAIGAIEEISHDQFAANQLTRNLAENVTEAGVSHYFETVSAQYQALPGFLKKTSYANPACDTRTVFQEAWDTELHAFSWFSSHPQNLKYFNDFMAFRREADLSWLRVYPVRERAEGWSSDRPLYVNIGGGVGHQCAQFKEHFPDIPGRVVLQDLPHSIAKALPTAGVQNMAHDFFEPQPIKGAKFYYIRGVLHNHPHGKVLKLLENTKAAMTEESVLLIDEMILPTVGAHVDALSMDLTMMSAFAGMERTETQWSTLLDEAGLKLVKTYLYNPVSHENVMEVCLA</sequence>
<dbReference type="PANTHER" id="PTHR43712">
    <property type="entry name" value="PUTATIVE (AFU_ORTHOLOGUE AFUA_4G14580)-RELATED"/>
    <property type="match status" value="1"/>
</dbReference>
<dbReference type="SUPFAM" id="SSF46785">
    <property type="entry name" value="Winged helix' DNA-binding domain"/>
    <property type="match status" value="1"/>
</dbReference>
<evidence type="ECO:0000256" key="4">
    <source>
        <dbReference type="PIRSR" id="PIRSR005739-1"/>
    </source>
</evidence>
<dbReference type="Pfam" id="PF00891">
    <property type="entry name" value="Methyltransf_2"/>
    <property type="match status" value="1"/>
</dbReference>
<evidence type="ECO:0000259" key="5">
    <source>
        <dbReference type="Pfam" id="PF00891"/>
    </source>
</evidence>
<dbReference type="GO" id="GO:0008171">
    <property type="term" value="F:O-methyltransferase activity"/>
    <property type="evidence" value="ECO:0007669"/>
    <property type="project" value="InterPro"/>
</dbReference>
<protein>
    <recommendedName>
        <fullName evidence="5">O-methyltransferase C-terminal domain-containing protein</fullName>
    </recommendedName>
</protein>
<dbReference type="SUPFAM" id="SSF53335">
    <property type="entry name" value="S-adenosyl-L-methionine-dependent methyltransferases"/>
    <property type="match status" value="1"/>
</dbReference>
<evidence type="ECO:0000313" key="6">
    <source>
        <dbReference type="EMBL" id="KAJ3575716.1"/>
    </source>
</evidence>
<evidence type="ECO:0000256" key="3">
    <source>
        <dbReference type="ARBA" id="ARBA00022691"/>
    </source>
</evidence>
<proteinExistence type="predicted"/>
<evidence type="ECO:0000256" key="2">
    <source>
        <dbReference type="ARBA" id="ARBA00022679"/>
    </source>
</evidence>
<dbReference type="VEuPathDB" id="FungiDB:F4678DRAFT_365381"/>
<comment type="caution">
    <text evidence="6">The sequence shown here is derived from an EMBL/GenBank/DDBJ whole genome shotgun (WGS) entry which is preliminary data.</text>
</comment>
<dbReference type="EMBL" id="JANPWZ010000523">
    <property type="protein sequence ID" value="KAJ3575716.1"/>
    <property type="molecule type" value="Genomic_DNA"/>
</dbReference>
<dbReference type="Gene3D" id="3.40.50.150">
    <property type="entry name" value="Vaccinia Virus protein VP39"/>
    <property type="match status" value="1"/>
</dbReference>
<feature type="domain" description="O-methyltransferase C-terminal" evidence="5">
    <location>
        <begin position="220"/>
        <end position="359"/>
    </location>
</feature>
<dbReference type="PANTHER" id="PTHR43712:SF4">
    <property type="entry name" value="O-METHYLTRANSFERASE DOMAIN-CONTAINING PROTEIN"/>
    <property type="match status" value="1"/>
</dbReference>
<dbReference type="PIRSF" id="PIRSF005739">
    <property type="entry name" value="O-mtase"/>
    <property type="match status" value="1"/>
</dbReference>
<evidence type="ECO:0000256" key="1">
    <source>
        <dbReference type="ARBA" id="ARBA00022603"/>
    </source>
</evidence>
<organism evidence="6 7">
    <name type="scientific">Xylaria arbuscula</name>
    <dbReference type="NCBI Taxonomy" id="114810"/>
    <lineage>
        <taxon>Eukaryota</taxon>
        <taxon>Fungi</taxon>
        <taxon>Dikarya</taxon>
        <taxon>Ascomycota</taxon>
        <taxon>Pezizomycotina</taxon>
        <taxon>Sordariomycetes</taxon>
        <taxon>Xylariomycetidae</taxon>
        <taxon>Xylariales</taxon>
        <taxon>Xylariaceae</taxon>
        <taxon>Xylaria</taxon>
    </lineage>
</organism>
<dbReference type="InterPro" id="IPR029063">
    <property type="entry name" value="SAM-dependent_MTases_sf"/>
</dbReference>
<accession>A0A9W8TP34</accession>
<keyword evidence="1" id="KW-0489">Methyltransferase</keyword>
<dbReference type="InterPro" id="IPR016461">
    <property type="entry name" value="COMT-like"/>
</dbReference>
<keyword evidence="2" id="KW-0808">Transferase</keyword>